<dbReference type="RefSeq" id="WP_254426555.1">
    <property type="nucleotide sequence ID" value="NZ_JBHSUS010000001.1"/>
</dbReference>
<protein>
    <submittedName>
        <fullName evidence="2">DUF3016 domain-containing protein</fullName>
    </submittedName>
</protein>
<evidence type="ECO:0000313" key="2">
    <source>
        <dbReference type="EMBL" id="MFC6441315.1"/>
    </source>
</evidence>
<evidence type="ECO:0000256" key="1">
    <source>
        <dbReference type="SAM" id="SignalP"/>
    </source>
</evidence>
<proteinExistence type="predicted"/>
<dbReference type="Proteomes" id="UP001596364">
    <property type="component" value="Unassembled WGS sequence"/>
</dbReference>
<dbReference type="EMBL" id="JBHSUS010000001">
    <property type="protein sequence ID" value="MFC6441315.1"/>
    <property type="molecule type" value="Genomic_DNA"/>
</dbReference>
<dbReference type="InterPro" id="IPR021557">
    <property type="entry name" value="DUF3016"/>
</dbReference>
<gene>
    <name evidence="2" type="ORF">ACFP85_14270</name>
</gene>
<comment type="caution">
    <text evidence="2">The sequence shown here is derived from an EMBL/GenBank/DDBJ whole genome shotgun (WGS) entry which is preliminary data.</text>
</comment>
<accession>A0ABW1XMZ3</accession>
<keyword evidence="1" id="KW-0732">Signal</keyword>
<feature type="signal peptide" evidence="1">
    <location>
        <begin position="1"/>
        <end position="21"/>
    </location>
</feature>
<organism evidence="2 3">
    <name type="scientific">Pseudobowmanella zhangzhouensis</name>
    <dbReference type="NCBI Taxonomy" id="1537679"/>
    <lineage>
        <taxon>Bacteria</taxon>
        <taxon>Pseudomonadati</taxon>
        <taxon>Pseudomonadota</taxon>
        <taxon>Gammaproteobacteria</taxon>
        <taxon>Alteromonadales</taxon>
        <taxon>Alteromonadaceae</taxon>
    </lineage>
</organism>
<feature type="chain" id="PRO_5045142662" evidence="1">
    <location>
        <begin position="22"/>
        <end position="172"/>
    </location>
</feature>
<keyword evidence="3" id="KW-1185">Reference proteome</keyword>
<dbReference type="Pfam" id="PF11454">
    <property type="entry name" value="DUF3016"/>
    <property type="match status" value="1"/>
</dbReference>
<evidence type="ECO:0000313" key="3">
    <source>
        <dbReference type="Proteomes" id="UP001596364"/>
    </source>
</evidence>
<reference evidence="3" key="1">
    <citation type="journal article" date="2019" name="Int. J. Syst. Evol. Microbiol.">
        <title>The Global Catalogue of Microorganisms (GCM) 10K type strain sequencing project: providing services to taxonomists for standard genome sequencing and annotation.</title>
        <authorList>
            <consortium name="The Broad Institute Genomics Platform"/>
            <consortium name="The Broad Institute Genome Sequencing Center for Infectious Disease"/>
            <person name="Wu L."/>
            <person name="Ma J."/>
        </authorList>
    </citation>
    <scope>NUCLEOTIDE SEQUENCE [LARGE SCALE GENOMIC DNA]</scope>
    <source>
        <strain evidence="3">CGMCC 1.16031</strain>
    </source>
</reference>
<sequence>MKRVMALGLMLAGSLSMPVMAQGSLKLEWKNPDKFRDIRPANQSRQSFREEVFSQLQKYIELRLVNRLADGFSLHLTVTDLDLAGEVWPAMMVGLNGGSDVRLIKQIDSPRMAFDFQLLDASGQVVLEGSEDIRDMSFMDRGSLVRDTDPLRYEKNLLRGWFDKALAGYIQK</sequence>
<name>A0ABW1XMZ3_9ALTE</name>